<name>A0AAV4IWU9_9GAST</name>
<protein>
    <submittedName>
        <fullName evidence="2">Uncharacterized protein</fullName>
    </submittedName>
</protein>
<evidence type="ECO:0000256" key="1">
    <source>
        <dbReference type="SAM" id="MobiDB-lite"/>
    </source>
</evidence>
<gene>
    <name evidence="2" type="ORF">ElyMa_003125000</name>
</gene>
<feature type="compositionally biased region" description="Acidic residues" evidence="1">
    <location>
        <begin position="25"/>
        <end position="34"/>
    </location>
</feature>
<reference evidence="2 3" key="1">
    <citation type="journal article" date="2021" name="Elife">
        <title>Chloroplast acquisition without the gene transfer in kleptoplastic sea slugs, Plakobranchus ocellatus.</title>
        <authorList>
            <person name="Maeda T."/>
            <person name="Takahashi S."/>
            <person name="Yoshida T."/>
            <person name="Shimamura S."/>
            <person name="Takaki Y."/>
            <person name="Nagai Y."/>
            <person name="Toyoda A."/>
            <person name="Suzuki Y."/>
            <person name="Arimoto A."/>
            <person name="Ishii H."/>
            <person name="Satoh N."/>
            <person name="Nishiyama T."/>
            <person name="Hasebe M."/>
            <person name="Maruyama T."/>
            <person name="Minagawa J."/>
            <person name="Obokata J."/>
            <person name="Shigenobu S."/>
        </authorList>
    </citation>
    <scope>NUCLEOTIDE SEQUENCE [LARGE SCALE GENOMIC DNA]</scope>
</reference>
<comment type="caution">
    <text evidence="2">The sequence shown here is derived from an EMBL/GenBank/DDBJ whole genome shotgun (WGS) entry which is preliminary data.</text>
</comment>
<organism evidence="2 3">
    <name type="scientific">Elysia marginata</name>
    <dbReference type="NCBI Taxonomy" id="1093978"/>
    <lineage>
        <taxon>Eukaryota</taxon>
        <taxon>Metazoa</taxon>
        <taxon>Spiralia</taxon>
        <taxon>Lophotrochozoa</taxon>
        <taxon>Mollusca</taxon>
        <taxon>Gastropoda</taxon>
        <taxon>Heterobranchia</taxon>
        <taxon>Euthyneura</taxon>
        <taxon>Panpulmonata</taxon>
        <taxon>Sacoglossa</taxon>
        <taxon>Placobranchoidea</taxon>
        <taxon>Plakobranchidae</taxon>
        <taxon>Elysia</taxon>
    </lineage>
</organism>
<dbReference type="AlphaFoldDB" id="A0AAV4IWU9"/>
<feature type="region of interest" description="Disordered" evidence="1">
    <location>
        <begin position="13"/>
        <end position="76"/>
    </location>
</feature>
<sequence>MLEVQDSVVEEIDNLLAGEAPGPTVDEEAMETESTEPPIETVNEVAEAGSRSEPTVGSYASVTAQPATVRRETVCD</sequence>
<proteinExistence type="predicted"/>
<evidence type="ECO:0000313" key="3">
    <source>
        <dbReference type="Proteomes" id="UP000762676"/>
    </source>
</evidence>
<feature type="compositionally biased region" description="Polar residues" evidence="1">
    <location>
        <begin position="52"/>
        <end position="66"/>
    </location>
</feature>
<evidence type="ECO:0000313" key="2">
    <source>
        <dbReference type="EMBL" id="GFS12981.1"/>
    </source>
</evidence>
<keyword evidence="3" id="KW-1185">Reference proteome</keyword>
<dbReference type="Proteomes" id="UP000762676">
    <property type="component" value="Unassembled WGS sequence"/>
</dbReference>
<accession>A0AAV4IWU9</accession>
<dbReference type="EMBL" id="BMAT01006452">
    <property type="protein sequence ID" value="GFS12981.1"/>
    <property type="molecule type" value="Genomic_DNA"/>
</dbReference>